<accession>A0A5N6KMU0</accession>
<feature type="region of interest" description="Disordered" evidence="1">
    <location>
        <begin position="1"/>
        <end position="59"/>
    </location>
</feature>
<feature type="compositionally biased region" description="Low complexity" evidence="1">
    <location>
        <begin position="23"/>
        <end position="38"/>
    </location>
</feature>
<sequence length="228" mass="24989">MAPTGVKKTKSQPKARAVPLSHTRCVTTAVATRTSSSVKALTDDKAKQVVAASETSTVVAPEPSVAIATSEHSAIVAIKSPAVATRPDSADSPESPECPESPASPASKSSKPRRSGPGRQDFGVDRHWIYELDLFMIRPPYPDQTGRKLCFEEAVFPGTAKNIELSIEEVDKLFILRGESAEYIEDYHRRRKEQYGEYRQRGSDHCAEMVQREIADKALKDASACEEK</sequence>
<dbReference type="EMBL" id="VIGI01000001">
    <property type="protein sequence ID" value="KAB8305164.1"/>
    <property type="molecule type" value="Genomic_DNA"/>
</dbReference>
<name>A0A5N6KMU0_MONLA</name>
<evidence type="ECO:0000313" key="2">
    <source>
        <dbReference type="EMBL" id="KAB8305164.1"/>
    </source>
</evidence>
<proteinExistence type="predicted"/>
<feature type="compositionally biased region" description="Low complexity" evidence="1">
    <location>
        <begin position="49"/>
        <end position="59"/>
    </location>
</feature>
<dbReference type="AlphaFoldDB" id="A0A5N6KMU0"/>
<gene>
    <name evidence="2" type="ORF">EYC80_004455</name>
</gene>
<evidence type="ECO:0000256" key="1">
    <source>
        <dbReference type="SAM" id="MobiDB-lite"/>
    </source>
</evidence>
<feature type="compositionally biased region" description="Low complexity" evidence="1">
    <location>
        <begin position="86"/>
        <end position="109"/>
    </location>
</feature>
<dbReference type="Proteomes" id="UP000326757">
    <property type="component" value="Unassembled WGS sequence"/>
</dbReference>
<reference evidence="2 3" key="1">
    <citation type="submission" date="2019-06" db="EMBL/GenBank/DDBJ databases">
        <title>Genome Sequence of the Brown Rot Fungal Pathogen Monilinia laxa.</title>
        <authorList>
            <person name="De Miccolis Angelini R.M."/>
            <person name="Landi L."/>
            <person name="Abate D."/>
            <person name="Pollastro S."/>
            <person name="Romanazzi G."/>
            <person name="Faretra F."/>
        </authorList>
    </citation>
    <scope>NUCLEOTIDE SEQUENCE [LARGE SCALE GENOMIC DNA]</scope>
    <source>
        <strain evidence="2 3">Mlax316</strain>
    </source>
</reference>
<comment type="caution">
    <text evidence="2">The sequence shown here is derived from an EMBL/GenBank/DDBJ whole genome shotgun (WGS) entry which is preliminary data.</text>
</comment>
<keyword evidence="3" id="KW-1185">Reference proteome</keyword>
<evidence type="ECO:0000313" key="3">
    <source>
        <dbReference type="Proteomes" id="UP000326757"/>
    </source>
</evidence>
<feature type="region of interest" description="Disordered" evidence="1">
    <location>
        <begin position="79"/>
        <end position="122"/>
    </location>
</feature>
<organism evidence="2 3">
    <name type="scientific">Monilinia laxa</name>
    <name type="common">Brown rot fungus</name>
    <name type="synonym">Sclerotinia laxa</name>
    <dbReference type="NCBI Taxonomy" id="61186"/>
    <lineage>
        <taxon>Eukaryota</taxon>
        <taxon>Fungi</taxon>
        <taxon>Dikarya</taxon>
        <taxon>Ascomycota</taxon>
        <taxon>Pezizomycotina</taxon>
        <taxon>Leotiomycetes</taxon>
        <taxon>Helotiales</taxon>
        <taxon>Sclerotiniaceae</taxon>
        <taxon>Monilinia</taxon>
    </lineage>
</organism>
<protein>
    <submittedName>
        <fullName evidence="2">Uncharacterized protein</fullName>
    </submittedName>
</protein>